<protein>
    <submittedName>
        <fullName evidence="1">Uncharacterized protein</fullName>
    </submittedName>
</protein>
<reference evidence="1 2" key="1">
    <citation type="submission" date="2023-09" db="EMBL/GenBank/DDBJ databases">
        <title>Nesidiocoris tenuis whole genome shotgun sequence.</title>
        <authorList>
            <person name="Shibata T."/>
            <person name="Shimoda M."/>
            <person name="Kobayashi T."/>
            <person name="Uehara T."/>
        </authorList>
    </citation>
    <scope>NUCLEOTIDE SEQUENCE [LARGE SCALE GENOMIC DNA]</scope>
    <source>
        <strain evidence="1 2">Japan</strain>
    </source>
</reference>
<keyword evidence="2" id="KW-1185">Reference proteome</keyword>
<name>A0ABN7A880_9HEMI</name>
<dbReference type="Proteomes" id="UP001307889">
    <property type="component" value="Chromosome 1"/>
</dbReference>
<dbReference type="EMBL" id="AP028909">
    <property type="protein sequence ID" value="BES88203.1"/>
    <property type="molecule type" value="Genomic_DNA"/>
</dbReference>
<evidence type="ECO:0000313" key="2">
    <source>
        <dbReference type="Proteomes" id="UP001307889"/>
    </source>
</evidence>
<gene>
    <name evidence="1" type="ORF">NTJ_01009</name>
</gene>
<organism evidence="1 2">
    <name type="scientific">Nesidiocoris tenuis</name>
    <dbReference type="NCBI Taxonomy" id="355587"/>
    <lineage>
        <taxon>Eukaryota</taxon>
        <taxon>Metazoa</taxon>
        <taxon>Ecdysozoa</taxon>
        <taxon>Arthropoda</taxon>
        <taxon>Hexapoda</taxon>
        <taxon>Insecta</taxon>
        <taxon>Pterygota</taxon>
        <taxon>Neoptera</taxon>
        <taxon>Paraneoptera</taxon>
        <taxon>Hemiptera</taxon>
        <taxon>Heteroptera</taxon>
        <taxon>Panheteroptera</taxon>
        <taxon>Cimicomorpha</taxon>
        <taxon>Miridae</taxon>
        <taxon>Dicyphina</taxon>
        <taxon>Nesidiocoris</taxon>
    </lineage>
</organism>
<accession>A0ABN7A880</accession>
<proteinExistence type="predicted"/>
<evidence type="ECO:0000313" key="1">
    <source>
        <dbReference type="EMBL" id="BES88203.1"/>
    </source>
</evidence>
<sequence length="113" mass="12739">MKFFKHPDRVRSLINRPSFAFRAFCPSAVTSCRLLETFDDSDLNRILNLSVEIREKRGEKSPGVIEKLSDLEPDGVPLTGFQFALYADDSTGEQIWFFEGRADSWASCAGKTS</sequence>